<evidence type="ECO:0000313" key="2">
    <source>
        <dbReference type="Proteomes" id="UP001291687"/>
    </source>
</evidence>
<dbReference type="Gene3D" id="3.40.50.880">
    <property type="match status" value="1"/>
</dbReference>
<dbReference type="Proteomes" id="UP001291687">
    <property type="component" value="Unassembled WGS sequence"/>
</dbReference>
<dbReference type="PANTHER" id="PTHR43235:SF1">
    <property type="entry name" value="GLUTAMINE AMIDOTRANSFERASE PB2B2.05-RELATED"/>
    <property type="match status" value="1"/>
</dbReference>
<dbReference type="InterPro" id="IPR011697">
    <property type="entry name" value="Peptidase_C26"/>
</dbReference>
<protein>
    <submittedName>
        <fullName evidence="1">Gamma-glutamyl-gamma-aminobutyrate hydrolase family protein</fullName>
    </submittedName>
</protein>
<keyword evidence="2" id="KW-1185">Reference proteome</keyword>
<dbReference type="InterPro" id="IPR029062">
    <property type="entry name" value="Class_I_gatase-like"/>
</dbReference>
<evidence type="ECO:0000313" key="1">
    <source>
        <dbReference type="EMBL" id="MEA0971231.1"/>
    </source>
</evidence>
<name>A0ABU5NDL1_9RICK</name>
<dbReference type="PANTHER" id="PTHR43235">
    <property type="entry name" value="GLUTAMINE AMIDOTRANSFERASE PB2B2.05-RELATED"/>
    <property type="match status" value="1"/>
</dbReference>
<proteinExistence type="predicted"/>
<dbReference type="Pfam" id="PF07722">
    <property type="entry name" value="Peptidase_C26"/>
    <property type="match status" value="1"/>
</dbReference>
<dbReference type="CDD" id="cd01745">
    <property type="entry name" value="GATase1_2"/>
    <property type="match status" value="1"/>
</dbReference>
<keyword evidence="1" id="KW-0378">Hydrolase</keyword>
<gene>
    <name evidence="1" type="ORF">Megvenef_01204</name>
</gene>
<dbReference type="RefSeq" id="WP_322777134.1">
    <property type="nucleotide sequence ID" value="NZ_JARJFB010000097.1"/>
</dbReference>
<dbReference type="InterPro" id="IPR044668">
    <property type="entry name" value="PuuD-like"/>
</dbReference>
<dbReference type="EMBL" id="JARJFB010000097">
    <property type="protein sequence ID" value="MEA0971231.1"/>
    <property type="molecule type" value="Genomic_DNA"/>
</dbReference>
<accession>A0ABU5NDL1</accession>
<reference evidence="1 2" key="1">
    <citation type="submission" date="2023-03" db="EMBL/GenBank/DDBJ databases">
        <title>Host association and intracellularity evolved multiple times independently in the Rickettsiales.</title>
        <authorList>
            <person name="Castelli M."/>
            <person name="Nardi T."/>
            <person name="Gammuto L."/>
            <person name="Bellinzona G."/>
            <person name="Sabaneyeva E."/>
            <person name="Potekhin A."/>
            <person name="Serra V."/>
            <person name="Petroni G."/>
            <person name="Sassera D."/>
        </authorList>
    </citation>
    <scope>NUCLEOTIDE SEQUENCE [LARGE SCALE GENOMIC DNA]</scope>
    <source>
        <strain evidence="1 2">Sr 2-6</strain>
    </source>
</reference>
<sequence length="241" mass="27172">MKKPIIGIVLDLAKDSEKYSYSHRPWYALRKDYSDCVNSHGGIAIMLTYSDNIDELLDLVDGLIIPGGDEDINPKFYGQEVKSDKVKTNDARAEFELKLTKRAIERNIPLLGICNGLQVINVVLGGTLIQHIPDYYESHINHEQPHPKHEPSHSIIIEGGTLLSELTHAKKVMVNTTHHQAIDIVGKELVVSARADDGIIEAIEFRNHKYLIGVQWHCEYLNSELDSNLFKRLVEVSSKVV</sequence>
<dbReference type="SUPFAM" id="SSF52317">
    <property type="entry name" value="Class I glutamine amidotransferase-like"/>
    <property type="match status" value="1"/>
</dbReference>
<comment type="caution">
    <text evidence="1">The sequence shown here is derived from an EMBL/GenBank/DDBJ whole genome shotgun (WGS) entry which is preliminary data.</text>
</comment>
<dbReference type="PROSITE" id="PS51273">
    <property type="entry name" value="GATASE_TYPE_1"/>
    <property type="match status" value="1"/>
</dbReference>
<organism evidence="1 2">
    <name type="scientific">Candidatus Megaera venefica</name>
    <dbReference type="NCBI Taxonomy" id="2055910"/>
    <lineage>
        <taxon>Bacteria</taxon>
        <taxon>Pseudomonadati</taxon>
        <taxon>Pseudomonadota</taxon>
        <taxon>Alphaproteobacteria</taxon>
        <taxon>Rickettsiales</taxon>
        <taxon>Rickettsiaceae</taxon>
        <taxon>Candidatus Megaera</taxon>
    </lineage>
</organism>
<dbReference type="GO" id="GO:0016787">
    <property type="term" value="F:hydrolase activity"/>
    <property type="evidence" value="ECO:0007669"/>
    <property type="project" value="UniProtKB-KW"/>
</dbReference>